<comment type="caution">
    <text evidence="3">The sequence shown here is derived from an EMBL/GenBank/DDBJ whole genome shotgun (WGS) entry which is preliminary data.</text>
</comment>
<feature type="transmembrane region" description="Helical" evidence="2">
    <location>
        <begin position="120"/>
        <end position="145"/>
    </location>
</feature>
<feature type="compositionally biased region" description="Basic residues" evidence="1">
    <location>
        <begin position="8"/>
        <end position="23"/>
    </location>
</feature>
<evidence type="ECO:0000256" key="2">
    <source>
        <dbReference type="SAM" id="Phobius"/>
    </source>
</evidence>
<evidence type="ECO:0000313" key="4">
    <source>
        <dbReference type="Proteomes" id="UP001165060"/>
    </source>
</evidence>
<keyword evidence="2" id="KW-0812">Transmembrane</keyword>
<proteinExistence type="predicted"/>
<dbReference type="Proteomes" id="UP001165060">
    <property type="component" value="Unassembled WGS sequence"/>
</dbReference>
<name>A0ABQ6MPV5_9STRA</name>
<feature type="transmembrane region" description="Helical" evidence="2">
    <location>
        <begin position="262"/>
        <end position="283"/>
    </location>
</feature>
<protein>
    <submittedName>
        <fullName evidence="3">Uncharacterized protein</fullName>
    </submittedName>
</protein>
<evidence type="ECO:0000313" key="3">
    <source>
        <dbReference type="EMBL" id="GMI29644.1"/>
    </source>
</evidence>
<gene>
    <name evidence="3" type="ORF">TeGR_g14467</name>
</gene>
<keyword evidence="4" id="KW-1185">Reference proteome</keyword>
<feature type="transmembrane region" description="Helical" evidence="2">
    <location>
        <begin position="336"/>
        <end position="355"/>
    </location>
</feature>
<feature type="region of interest" description="Disordered" evidence="1">
    <location>
        <begin position="1"/>
        <end position="32"/>
    </location>
</feature>
<organism evidence="3 4">
    <name type="scientific">Tetraparma gracilis</name>
    <dbReference type="NCBI Taxonomy" id="2962635"/>
    <lineage>
        <taxon>Eukaryota</taxon>
        <taxon>Sar</taxon>
        <taxon>Stramenopiles</taxon>
        <taxon>Ochrophyta</taxon>
        <taxon>Bolidophyceae</taxon>
        <taxon>Parmales</taxon>
        <taxon>Triparmaceae</taxon>
        <taxon>Tetraparma</taxon>
    </lineage>
</organism>
<keyword evidence="2" id="KW-1133">Transmembrane helix</keyword>
<feature type="region of interest" description="Disordered" evidence="1">
    <location>
        <begin position="410"/>
        <end position="445"/>
    </location>
</feature>
<feature type="region of interest" description="Disordered" evidence="1">
    <location>
        <begin position="68"/>
        <end position="95"/>
    </location>
</feature>
<sequence>MLSSSKNLLKRVSPKASAARKAKASASPAPSRATIASEASAALAAAPALSRATNTSGVSTVRFDPSVSPAQVRSSSSSTTTSYSTRPSTATTSSCASTMYSSRPSAGIDSTAFLLSFMRCLSAVSVIAAVLLAVIAITPTILIVLHGYASYLTGACAVVGRDHDCGMLAQNFIDHGTISSVAADFATPAGRVFFGAMLLSSIIMFTSQWPFWLLRRTERKTSWVFVGDVKIKFVTLFAGSLGMGLVSLIACPDRADSLVDIAPMMCHILGFFACLLTLMAGAWRQLHVTERAFYRWPRSRPLLREAPEWRKTQWKMEGRAPLEELKLQRLDWDQEWRCFLLVSAIVWFVLLLALQTPITLGILDFNLAVGSVVAEAMCGACCHAGLLCSAFFRLNREDVGMLRLLSVMSESTEDEDEWEGGEGEEEGNEGEGGGEESEVGHSHID</sequence>
<keyword evidence="2" id="KW-0472">Membrane</keyword>
<feature type="compositionally biased region" description="Acidic residues" evidence="1">
    <location>
        <begin position="411"/>
        <end position="437"/>
    </location>
</feature>
<reference evidence="3 4" key="1">
    <citation type="journal article" date="2023" name="Commun. Biol.">
        <title>Genome analysis of Parmales, the sister group of diatoms, reveals the evolutionary specialization of diatoms from phago-mixotrophs to photoautotrophs.</title>
        <authorList>
            <person name="Ban H."/>
            <person name="Sato S."/>
            <person name="Yoshikawa S."/>
            <person name="Yamada K."/>
            <person name="Nakamura Y."/>
            <person name="Ichinomiya M."/>
            <person name="Sato N."/>
            <person name="Blanc-Mathieu R."/>
            <person name="Endo H."/>
            <person name="Kuwata A."/>
            <person name="Ogata H."/>
        </authorList>
    </citation>
    <scope>NUCLEOTIDE SEQUENCE [LARGE SCALE GENOMIC DNA]</scope>
</reference>
<feature type="transmembrane region" description="Helical" evidence="2">
    <location>
        <begin position="367"/>
        <end position="392"/>
    </location>
</feature>
<feature type="transmembrane region" description="Helical" evidence="2">
    <location>
        <begin position="192"/>
        <end position="212"/>
    </location>
</feature>
<accession>A0ABQ6MPV5</accession>
<dbReference type="EMBL" id="BRYB01001611">
    <property type="protein sequence ID" value="GMI29644.1"/>
    <property type="molecule type" value="Genomic_DNA"/>
</dbReference>
<feature type="transmembrane region" description="Helical" evidence="2">
    <location>
        <begin position="233"/>
        <end position="250"/>
    </location>
</feature>
<evidence type="ECO:0000256" key="1">
    <source>
        <dbReference type="SAM" id="MobiDB-lite"/>
    </source>
</evidence>